<keyword evidence="2" id="KW-1185">Reference proteome</keyword>
<proteinExistence type="predicted"/>
<reference evidence="1" key="1">
    <citation type="submission" date="2021-06" db="EMBL/GenBank/DDBJ databases">
        <authorList>
            <person name="Kallberg Y."/>
            <person name="Tangrot J."/>
            <person name="Rosling A."/>
        </authorList>
    </citation>
    <scope>NUCLEOTIDE SEQUENCE</scope>
    <source>
        <strain evidence="1">FL966</strain>
    </source>
</reference>
<name>A0A9N9H396_9GLOM</name>
<accession>A0A9N9H396</accession>
<dbReference type="EMBL" id="CAJVQA010007326">
    <property type="protein sequence ID" value="CAG8654979.1"/>
    <property type="molecule type" value="Genomic_DNA"/>
</dbReference>
<comment type="caution">
    <text evidence="1">The sequence shown here is derived from an EMBL/GenBank/DDBJ whole genome shotgun (WGS) entry which is preliminary data.</text>
</comment>
<gene>
    <name evidence="1" type="ORF">CPELLU_LOCUS9524</name>
</gene>
<evidence type="ECO:0000313" key="2">
    <source>
        <dbReference type="Proteomes" id="UP000789759"/>
    </source>
</evidence>
<protein>
    <submittedName>
        <fullName evidence="1">6585_t:CDS:1</fullName>
    </submittedName>
</protein>
<sequence length="156" mass="18123">MELCCDYSGVYNNFLGLTEETRKQQLESVAAMTGVGLCSRKIISTLRQNDESTLALVDELQKENFLYNYECDNEGVVTYLFFAYNKSVALTRQYPFMLLIDCTYKTNIFKMPLLNFVGCIPVTQIEEGNSYNEDLLQPLLQNLEQRYYECPEHQQM</sequence>
<dbReference type="AlphaFoldDB" id="A0A9N9H396"/>
<organism evidence="1 2">
    <name type="scientific">Cetraspora pellucida</name>
    <dbReference type="NCBI Taxonomy" id="1433469"/>
    <lineage>
        <taxon>Eukaryota</taxon>
        <taxon>Fungi</taxon>
        <taxon>Fungi incertae sedis</taxon>
        <taxon>Mucoromycota</taxon>
        <taxon>Glomeromycotina</taxon>
        <taxon>Glomeromycetes</taxon>
        <taxon>Diversisporales</taxon>
        <taxon>Gigasporaceae</taxon>
        <taxon>Cetraspora</taxon>
    </lineage>
</organism>
<dbReference type="OrthoDB" id="4367135at2759"/>
<evidence type="ECO:0000313" key="1">
    <source>
        <dbReference type="EMBL" id="CAG8654979.1"/>
    </source>
</evidence>
<dbReference type="Proteomes" id="UP000789759">
    <property type="component" value="Unassembled WGS sequence"/>
</dbReference>